<accession>A0A917HCL1</accession>
<keyword evidence="3" id="KW-1185">Reference proteome</keyword>
<dbReference type="Pfam" id="PF04230">
    <property type="entry name" value="PS_pyruv_trans"/>
    <property type="match status" value="1"/>
</dbReference>
<dbReference type="PANTHER" id="PTHR36836">
    <property type="entry name" value="COLANIC ACID BIOSYNTHESIS PROTEIN WCAK"/>
    <property type="match status" value="1"/>
</dbReference>
<dbReference type="InterPro" id="IPR007345">
    <property type="entry name" value="Polysacch_pyruvyl_Trfase"/>
</dbReference>
<evidence type="ECO:0000313" key="3">
    <source>
        <dbReference type="Proteomes" id="UP000660862"/>
    </source>
</evidence>
<reference evidence="2" key="1">
    <citation type="journal article" date="2014" name="Int. J. Syst. Evol. Microbiol.">
        <title>Complete genome sequence of Corynebacterium casei LMG S-19264T (=DSM 44701T), isolated from a smear-ripened cheese.</title>
        <authorList>
            <consortium name="US DOE Joint Genome Institute (JGI-PGF)"/>
            <person name="Walter F."/>
            <person name="Albersmeier A."/>
            <person name="Kalinowski J."/>
            <person name="Ruckert C."/>
        </authorList>
    </citation>
    <scope>NUCLEOTIDE SEQUENCE</scope>
    <source>
        <strain evidence="2">CGMCC 1.12195</strain>
    </source>
</reference>
<protein>
    <submittedName>
        <fullName evidence="2">Polysaccharide pyruvyl transferase</fullName>
    </submittedName>
</protein>
<dbReference type="EMBL" id="BMER01000001">
    <property type="protein sequence ID" value="GGG74522.1"/>
    <property type="molecule type" value="Genomic_DNA"/>
</dbReference>
<gene>
    <name evidence="2" type="ORF">GCM10007415_02530</name>
</gene>
<evidence type="ECO:0000259" key="1">
    <source>
        <dbReference type="Pfam" id="PF04230"/>
    </source>
</evidence>
<reference evidence="2" key="2">
    <citation type="submission" date="2020-09" db="EMBL/GenBank/DDBJ databases">
        <authorList>
            <person name="Sun Q."/>
            <person name="Zhou Y."/>
        </authorList>
    </citation>
    <scope>NUCLEOTIDE SEQUENCE</scope>
    <source>
        <strain evidence="2">CGMCC 1.12195</strain>
    </source>
</reference>
<dbReference type="AlphaFoldDB" id="A0A917HCL1"/>
<feature type="domain" description="Polysaccharide pyruvyl transferase" evidence="1">
    <location>
        <begin position="34"/>
        <end position="337"/>
    </location>
</feature>
<name>A0A917HCL1_9SPHI</name>
<dbReference type="PANTHER" id="PTHR36836:SF1">
    <property type="entry name" value="COLANIC ACID BIOSYNTHESIS PROTEIN WCAK"/>
    <property type="match status" value="1"/>
</dbReference>
<keyword evidence="2" id="KW-0808">Transferase</keyword>
<dbReference type="GO" id="GO:0016740">
    <property type="term" value="F:transferase activity"/>
    <property type="evidence" value="ECO:0007669"/>
    <property type="project" value="UniProtKB-KW"/>
</dbReference>
<organism evidence="2 3">
    <name type="scientific">Parapedobacter pyrenivorans</name>
    <dbReference type="NCBI Taxonomy" id="1305674"/>
    <lineage>
        <taxon>Bacteria</taxon>
        <taxon>Pseudomonadati</taxon>
        <taxon>Bacteroidota</taxon>
        <taxon>Sphingobacteriia</taxon>
        <taxon>Sphingobacteriales</taxon>
        <taxon>Sphingobacteriaceae</taxon>
        <taxon>Parapedobacter</taxon>
    </lineage>
</organism>
<sequence length="412" mass="46915">MLLAGASCLPLPRLLAQSAKPKTILLVSGWQYYNIGDIAHTPGLLALLNIYLPDTNVILWPGHEVRAIDQMLLQKYPDLQIVTGSLRDGNVESEAVIRAAETADFMLHGSGPSVVAQPKLQWWKSHIKKPYGIYGITVEDIGAERRDVLDNAAFVYLRDSLSEKNLRDNNIKAGAIGFAPDATFAMDLRNDHDTVNFMNTHQLQRKQFLCVVTRLRRTPYYQLGRDWSAEQIKEVDTLNDQHKEEDNKKLREAIITWVRQTGLPVVVCPEMSYQLSIMDELVIDPLPPDVRSHVIKMDRYWFCDEAASLYASATAVISMECHSPIIACFNNTPAFYLRQPQDTIKGQMWYDIGLEDWVFEIEETTGQEIASRLMEVYDDYGAAQRKLETAMDSVRNSYRETMLDVRNRILNA</sequence>
<proteinExistence type="predicted"/>
<dbReference type="Proteomes" id="UP000660862">
    <property type="component" value="Unassembled WGS sequence"/>
</dbReference>
<comment type="caution">
    <text evidence="2">The sequence shown here is derived from an EMBL/GenBank/DDBJ whole genome shotgun (WGS) entry which is preliminary data.</text>
</comment>
<evidence type="ECO:0000313" key="2">
    <source>
        <dbReference type="EMBL" id="GGG74522.1"/>
    </source>
</evidence>